<name>A0A1V9ZSA8_ACHHY</name>
<feature type="region of interest" description="Disordered" evidence="1">
    <location>
        <begin position="59"/>
        <end position="82"/>
    </location>
</feature>
<protein>
    <submittedName>
        <fullName evidence="2">Uncharacterized protein</fullName>
    </submittedName>
</protein>
<feature type="region of interest" description="Disordered" evidence="1">
    <location>
        <begin position="110"/>
        <end position="141"/>
    </location>
</feature>
<comment type="caution">
    <text evidence="2">The sequence shown here is derived from an EMBL/GenBank/DDBJ whole genome shotgun (WGS) entry which is preliminary data.</text>
</comment>
<dbReference type="Proteomes" id="UP000243579">
    <property type="component" value="Unassembled WGS sequence"/>
</dbReference>
<gene>
    <name evidence="2" type="ORF">ACHHYP_02219</name>
</gene>
<evidence type="ECO:0000256" key="1">
    <source>
        <dbReference type="SAM" id="MobiDB-lite"/>
    </source>
</evidence>
<evidence type="ECO:0000313" key="3">
    <source>
        <dbReference type="Proteomes" id="UP000243579"/>
    </source>
</evidence>
<sequence>MGTFNVRVPRNWVGATGRFMTTDAMDQYQHHGRKLIQVASLALLAPSLTCLQLIFKSTDSRGAKEPPGPRLPPTAKPSQPMARDIRLSPLASDVRLEEGPQLALLKAAALKKQKRPPARIPPLGDLRPPPSSNQESVGELAPLESSPTDALLLADDASSITITIDEVAATPAWRSPAMDKVIGDLKSWRAEHAKKITAQLEGDVGPKVQLDDDPVAGDDEEPDAYDTELQALYAVTGLGWMSLLNAHAKARWGTMGHRQKVPPAPAPTLPLASEAKVQKLLSTDNVGQLQQLRNEVFELRVRDLTRQWTESINNDPEEAAFEANLLELECGMPPARPEYSSFWD</sequence>
<dbReference type="EMBL" id="JNBR01000021">
    <property type="protein sequence ID" value="OQS00859.1"/>
    <property type="molecule type" value="Genomic_DNA"/>
</dbReference>
<evidence type="ECO:0000313" key="2">
    <source>
        <dbReference type="EMBL" id="OQS00859.1"/>
    </source>
</evidence>
<feature type="compositionally biased region" description="Pro residues" evidence="1">
    <location>
        <begin position="66"/>
        <end position="75"/>
    </location>
</feature>
<dbReference type="OrthoDB" id="77366at2759"/>
<proteinExistence type="predicted"/>
<organism evidence="2 3">
    <name type="scientific">Achlya hypogyna</name>
    <name type="common">Oomycete</name>
    <name type="synonym">Protoachlya hypogyna</name>
    <dbReference type="NCBI Taxonomy" id="1202772"/>
    <lineage>
        <taxon>Eukaryota</taxon>
        <taxon>Sar</taxon>
        <taxon>Stramenopiles</taxon>
        <taxon>Oomycota</taxon>
        <taxon>Saprolegniomycetes</taxon>
        <taxon>Saprolegniales</taxon>
        <taxon>Achlyaceae</taxon>
        <taxon>Achlya</taxon>
    </lineage>
</organism>
<reference evidence="2 3" key="1">
    <citation type="journal article" date="2014" name="Genome Biol. Evol.">
        <title>The secreted proteins of Achlya hypogyna and Thraustotheca clavata identify the ancestral oomycete secretome and reveal gene acquisitions by horizontal gene transfer.</title>
        <authorList>
            <person name="Misner I."/>
            <person name="Blouin N."/>
            <person name="Leonard G."/>
            <person name="Richards T.A."/>
            <person name="Lane C.E."/>
        </authorList>
    </citation>
    <scope>NUCLEOTIDE SEQUENCE [LARGE SCALE GENOMIC DNA]</scope>
    <source>
        <strain evidence="2 3">ATCC 48635</strain>
    </source>
</reference>
<keyword evidence="3" id="KW-1185">Reference proteome</keyword>
<dbReference type="AlphaFoldDB" id="A0A1V9ZSA8"/>
<accession>A0A1V9ZSA8</accession>